<proteinExistence type="predicted"/>
<dbReference type="SMART" id="SM00710">
    <property type="entry name" value="PbH1"/>
    <property type="match status" value="7"/>
</dbReference>
<dbReference type="NCBIfam" id="NF041518">
    <property type="entry name" value="choice_anch_Q"/>
    <property type="match status" value="1"/>
</dbReference>
<feature type="domain" description="Dystroglycan-type cadherin-like" evidence="2">
    <location>
        <begin position="1106"/>
        <end position="1202"/>
    </location>
</feature>
<dbReference type="NCBIfam" id="TIGR04183">
    <property type="entry name" value="Por_Secre_tail"/>
    <property type="match status" value="1"/>
</dbReference>
<dbReference type="SMART" id="SM00736">
    <property type="entry name" value="CADG"/>
    <property type="match status" value="2"/>
</dbReference>
<reference evidence="3" key="1">
    <citation type="journal article" date="2008" name="ISME J.">
        <title>Genomic patterns of recombination, clonal divergence and environment in marine microbial populations.</title>
        <authorList>
            <person name="Konstantinidis K.T."/>
            <person name="Delong E.F."/>
        </authorList>
    </citation>
    <scope>NUCLEOTIDE SEQUENCE</scope>
</reference>
<dbReference type="GO" id="GO:0016020">
    <property type="term" value="C:membrane"/>
    <property type="evidence" value="ECO:0007669"/>
    <property type="project" value="InterPro"/>
</dbReference>
<dbReference type="InterPro" id="IPR006644">
    <property type="entry name" value="Cadg"/>
</dbReference>
<dbReference type="PANTHER" id="PTHR44103">
    <property type="entry name" value="PROPROTEIN CONVERTASE P"/>
    <property type="match status" value="1"/>
</dbReference>
<gene>
    <name evidence="3" type="ORF">ALOHA_HF4000ANIW141I9ctg2g2</name>
</gene>
<dbReference type="InterPro" id="IPR011459">
    <property type="entry name" value="DUF1565"/>
</dbReference>
<dbReference type="Gene3D" id="2.130.10.130">
    <property type="entry name" value="Integrin alpha, N-terminal"/>
    <property type="match status" value="2"/>
</dbReference>
<dbReference type="Pfam" id="PF17892">
    <property type="entry name" value="Cadherin_5"/>
    <property type="match status" value="1"/>
</dbReference>
<dbReference type="InterPro" id="IPR028994">
    <property type="entry name" value="Integrin_alpha_N"/>
</dbReference>
<dbReference type="PANTHER" id="PTHR44103:SF1">
    <property type="entry name" value="PROPROTEIN CONVERTASE P"/>
    <property type="match status" value="1"/>
</dbReference>
<dbReference type="InterPro" id="IPR011050">
    <property type="entry name" value="Pectin_lyase_fold/virulence"/>
</dbReference>
<evidence type="ECO:0000313" key="3">
    <source>
        <dbReference type="EMBL" id="ABZ07815.1"/>
    </source>
</evidence>
<dbReference type="Pfam" id="PF17963">
    <property type="entry name" value="Big_9"/>
    <property type="match status" value="1"/>
</dbReference>
<feature type="domain" description="Dystroglycan-type cadherin-like" evidence="2">
    <location>
        <begin position="1375"/>
        <end position="1474"/>
    </location>
</feature>
<dbReference type="InterPro" id="IPR013517">
    <property type="entry name" value="FG-GAP"/>
</dbReference>
<evidence type="ECO:0000259" key="2">
    <source>
        <dbReference type="SMART" id="SM00736"/>
    </source>
</evidence>
<dbReference type="InterPro" id="IPR039448">
    <property type="entry name" value="Beta_helix"/>
</dbReference>
<evidence type="ECO:0000256" key="1">
    <source>
        <dbReference type="ARBA" id="ARBA00022729"/>
    </source>
</evidence>
<dbReference type="SUPFAM" id="SSF51126">
    <property type="entry name" value="Pectin lyase-like"/>
    <property type="match status" value="2"/>
</dbReference>
<dbReference type="InterPro" id="IPR026444">
    <property type="entry name" value="Secre_tail"/>
</dbReference>
<dbReference type="Pfam" id="PF13517">
    <property type="entry name" value="FG-GAP_3"/>
    <property type="match status" value="2"/>
</dbReference>
<dbReference type="InterPro" id="IPR006626">
    <property type="entry name" value="PbH1"/>
</dbReference>
<name>B3T5F6_9ZZZZ</name>
<dbReference type="Pfam" id="PF13860">
    <property type="entry name" value="FlgD_ig"/>
    <property type="match status" value="1"/>
</dbReference>
<dbReference type="Pfam" id="PF07602">
    <property type="entry name" value="DUF1565"/>
    <property type="match status" value="1"/>
</dbReference>
<dbReference type="InterPro" id="IPR041690">
    <property type="entry name" value="Cadherin_5"/>
</dbReference>
<dbReference type="Gene3D" id="2.160.20.10">
    <property type="entry name" value="Single-stranded right-handed beta-helix, Pectin lyase-like"/>
    <property type="match status" value="2"/>
</dbReference>
<dbReference type="InterPro" id="IPR059226">
    <property type="entry name" value="Choice_anch_Q_dom"/>
</dbReference>
<dbReference type="InterPro" id="IPR013783">
    <property type="entry name" value="Ig-like_fold"/>
</dbReference>
<dbReference type="Pfam" id="PF13229">
    <property type="entry name" value="Beta_helix"/>
    <property type="match status" value="1"/>
</dbReference>
<organism evidence="3">
    <name type="scientific">uncultured marine microorganism HF4000_ANIW141I9</name>
    <dbReference type="NCBI Taxonomy" id="455537"/>
    <lineage>
        <taxon>unclassified sequences</taxon>
        <taxon>environmental samples</taxon>
    </lineage>
</organism>
<dbReference type="InterPro" id="IPR012334">
    <property type="entry name" value="Pectin_lyas_fold"/>
</dbReference>
<accession>B3T5F6</accession>
<dbReference type="InterPro" id="IPR025965">
    <property type="entry name" value="FlgD/Vpr_Ig-like"/>
</dbReference>
<dbReference type="EMBL" id="EU016610">
    <property type="protein sequence ID" value="ABZ07815.1"/>
    <property type="molecule type" value="Genomic_DNA"/>
</dbReference>
<dbReference type="SUPFAM" id="SSF69318">
    <property type="entry name" value="Integrin alpha N-terminal domain"/>
    <property type="match status" value="1"/>
</dbReference>
<dbReference type="Gene3D" id="2.60.40.4070">
    <property type="match status" value="1"/>
</dbReference>
<dbReference type="Gene3D" id="2.60.40.10">
    <property type="entry name" value="Immunoglobulins"/>
    <property type="match status" value="1"/>
</dbReference>
<protein>
    <submittedName>
        <fullName evidence="3">Putative FG-GAP repeat protein</fullName>
    </submittedName>
</protein>
<sequence length="1781" mass="190248">MKTGSTMKTLIFICFNILFLNYLFPQTTFTTYSITTDADGAERVFATDIDGDGDVDILYSAKQEDKLGLYLNDGSENFTDVSINTDMNSTTDIEAVDLDGDGDIDIISTDYSGTYNISWHSNDGSENFTSYSISNTIYGPSDIEVIDLDGDGDNDLIVACTSSDKVVWFENDGSESFTEHEVASNMENTREVAVVDLDDDGDLDILSTAEEEDKVYWHENDGSESFTTTVISSDVDGAWCVDAADMDNDGDVDIVVTGVVSSSQAAQVVWFENDGSESFTSHELTTTYYPEALHLVDIDNDTYTDIVTLEKQSMNYNKIIWYQNSASQTFTKNNLFIGTDYYFSPQDVYAADVDSDGNVDLVSASYHDDRISWHKNVPPYSGPVWYVSTTGSDSNEGSVDQPFAAIQTAIDSSSAGDTVLVAAGTYVENINFNGKSITVIGDSESPTTIDGGGSGFVVTFPDVSVANTPTLTGFTIRNGYAVSGWGDAGGGGIYCGENTTPSLTNLIITGNTGPFGAGIWFQYTDPTLTNVTLSNNTANFSSGAGIFGNKGADLTLVNCILWNNTPYEISFYEFNDPNSVDVYYSDIQGGQDGIVLNDNGTVTWGSGNIDVNPMFVDTANGNYHLLASSMLINAGHPDSTDSDGTRADIGAYPYLNTYSGPTWYVQTDGSDTDGTGASSSPFASIQSAINFATTDGDSVTVSEGTYVENLNFRGRNIKVVGGDQETTIIDGGADTTFNDASGVVVFNSFETSAALLDGFTIQNGTSFRGGGLLIYDSSPTIENLIIKNNSALAGGGVHIQTGNPNFNNVDFLNNVSTGHVGGALAVCCGSQSIFTNCTFTGNQSGGWGPPTGGGVYVEGASPDFINVNFYGNSSTTTGIGGYGLVLSAGSTVDVTNSIFKNNNPDQIAFREDGESNSLTVAYSNIQGGQDSIVTNNNGIVTWGSGNIDLDPRFVDTDNDDYHLADWSPCIGTGLDTSIVSSTDIEGNPRPNPAGSNPDMGAYENSLGAPIEHIVITTDTLLVTEDSLATVDFRENDLVLNVSSLVLSILDSSSHGTISVAGDTMLTYTPMADFFGFDTVQYALSGTTAADTGFVFITVVNEDDMPVVVNAIPDITVNEDAPDSLLANLDVVFMDIDDELEYSHVIVDTTLVFASVTNDSVSLQFLPDANGSTNIIFTATNPTIRASVSDTMIVTIVPVNDTPVLTAALPDVSIDEDDFGAIIIPALEVYFNDVDEGDILSFTGSALGEGLDSLSFSTDDGFNAMGRMSNYHGTKIMTIKRSELKQRSSSKVFAPQRIDKNKSGRQFTKSFSSVNDIIDTRQNRSLSRTDSTALIVYPTENFVGDVEIRIVASDTTGESVADTLKLTIANINDAPFVANAIADIEVDEDSEPITVAINGVFDDADILVGDSLTITAQSLADTLVTVEYDSNSVPMLVFAENGNGETDIIVTAADLGGLTVSDTVHVTILPVNDAPAMSALADTTIDEDATIEIVLTASDIDEDTLTFSAAADTNAVIVAMNTDTLSVSLVDNWNGSSSIMVVVSDGSATDTTSFELTVNAVNDAPSSFALNEQDSVYITMANFDSDSIVFAWDESADVDDDELTYHFTAELVINGQLTTEYDTTLTANALKIDYQSVFDEIYAAQAMLAAIEWDVSVSDGVEEVMAENGPLTVGVNASDAVLSINEELLPEKFALHQNYPNPFNPVTTLRYDLPEQANVNIIIYDMLGRQVRTLLNQTQDAGYRSVIWNATNDYGKPVSAGVYLYKIQAGEFVQTRKMVLLK</sequence>
<keyword evidence="1" id="KW-0732">Signal</keyword>